<sequence>LCLVGSRLLRFHRARNCACSRHYRRVHQTRGGTTLETRTKMAAPQGWDFMMKPSAKRFKTVEEKRDSSKRYQAGLLSMRSKKYEDKLEKNFEVE</sequence>
<protein>
    <submittedName>
        <fullName evidence="1">Zinc finger protein 862</fullName>
    </submittedName>
</protein>
<feature type="non-terminal residue" evidence="1">
    <location>
        <position position="94"/>
    </location>
</feature>
<gene>
    <name evidence="1" type="primary">ZNF862</name>
</gene>
<organism evidence="1">
    <name type="scientific">Iconisemion striatum</name>
    <dbReference type="NCBI Taxonomy" id="60296"/>
    <lineage>
        <taxon>Eukaryota</taxon>
        <taxon>Metazoa</taxon>
        <taxon>Chordata</taxon>
        <taxon>Craniata</taxon>
        <taxon>Vertebrata</taxon>
        <taxon>Euteleostomi</taxon>
        <taxon>Actinopterygii</taxon>
        <taxon>Neopterygii</taxon>
        <taxon>Teleostei</taxon>
        <taxon>Neoteleostei</taxon>
        <taxon>Acanthomorphata</taxon>
        <taxon>Ovalentaria</taxon>
        <taxon>Atherinomorphae</taxon>
        <taxon>Cyprinodontiformes</taxon>
        <taxon>Nothobranchiidae</taxon>
        <taxon>Iconisemion</taxon>
    </lineage>
</organism>
<accession>A0A1A7XIE7</accession>
<dbReference type="EMBL" id="HADW01016437">
    <property type="protein sequence ID" value="SBP17837.1"/>
    <property type="molecule type" value="Transcribed_RNA"/>
</dbReference>
<reference evidence="1" key="1">
    <citation type="submission" date="2016-05" db="EMBL/GenBank/DDBJ databases">
        <authorList>
            <person name="Lavstsen T."/>
            <person name="Jespersen J.S."/>
        </authorList>
    </citation>
    <scope>NUCLEOTIDE SEQUENCE</scope>
    <source>
        <tissue evidence="1">Brain</tissue>
    </source>
</reference>
<proteinExistence type="predicted"/>
<reference evidence="1" key="2">
    <citation type="submission" date="2016-06" db="EMBL/GenBank/DDBJ databases">
        <title>The genome of a short-lived fish provides insights into sex chromosome evolution and the genetic control of aging.</title>
        <authorList>
            <person name="Reichwald K."/>
            <person name="Felder M."/>
            <person name="Petzold A."/>
            <person name="Koch P."/>
            <person name="Groth M."/>
            <person name="Platzer M."/>
        </authorList>
    </citation>
    <scope>NUCLEOTIDE SEQUENCE</scope>
    <source>
        <tissue evidence="1">Brain</tissue>
    </source>
</reference>
<dbReference type="AlphaFoldDB" id="A0A1A7XIE7"/>
<name>A0A1A7XIE7_9TELE</name>
<evidence type="ECO:0000313" key="1">
    <source>
        <dbReference type="EMBL" id="SBP17837.1"/>
    </source>
</evidence>
<feature type="non-terminal residue" evidence="1">
    <location>
        <position position="1"/>
    </location>
</feature>